<evidence type="ECO:0000256" key="1">
    <source>
        <dbReference type="SAM" id="MobiDB-lite"/>
    </source>
</evidence>
<dbReference type="Proteomes" id="UP000236291">
    <property type="component" value="Unassembled WGS sequence"/>
</dbReference>
<name>A0A2K3KMR1_TRIPR</name>
<sequence>MRSQKDEQEQILKVSNGGRGYNGGRGEGSYSRGRGRARGRGGR</sequence>
<feature type="compositionally biased region" description="Gly residues" evidence="1">
    <location>
        <begin position="17"/>
        <end position="27"/>
    </location>
</feature>
<feature type="non-terminal residue" evidence="2">
    <location>
        <position position="43"/>
    </location>
</feature>
<feature type="compositionally biased region" description="Basic residues" evidence="1">
    <location>
        <begin position="33"/>
        <end position="43"/>
    </location>
</feature>
<gene>
    <name evidence="2" type="ORF">L195_g063556</name>
</gene>
<organism evidence="2 3">
    <name type="scientific">Trifolium pratense</name>
    <name type="common">Red clover</name>
    <dbReference type="NCBI Taxonomy" id="57577"/>
    <lineage>
        <taxon>Eukaryota</taxon>
        <taxon>Viridiplantae</taxon>
        <taxon>Streptophyta</taxon>
        <taxon>Embryophyta</taxon>
        <taxon>Tracheophyta</taxon>
        <taxon>Spermatophyta</taxon>
        <taxon>Magnoliopsida</taxon>
        <taxon>eudicotyledons</taxon>
        <taxon>Gunneridae</taxon>
        <taxon>Pentapetalae</taxon>
        <taxon>rosids</taxon>
        <taxon>fabids</taxon>
        <taxon>Fabales</taxon>
        <taxon>Fabaceae</taxon>
        <taxon>Papilionoideae</taxon>
        <taxon>50 kb inversion clade</taxon>
        <taxon>NPAAA clade</taxon>
        <taxon>Hologalegina</taxon>
        <taxon>IRL clade</taxon>
        <taxon>Trifolieae</taxon>
        <taxon>Trifolium</taxon>
    </lineage>
</organism>
<evidence type="ECO:0000313" key="2">
    <source>
        <dbReference type="EMBL" id="PNX67523.1"/>
    </source>
</evidence>
<comment type="caution">
    <text evidence="2">The sequence shown here is derived from an EMBL/GenBank/DDBJ whole genome shotgun (WGS) entry which is preliminary data.</text>
</comment>
<feature type="compositionally biased region" description="Basic and acidic residues" evidence="1">
    <location>
        <begin position="1"/>
        <end position="10"/>
    </location>
</feature>
<feature type="region of interest" description="Disordered" evidence="1">
    <location>
        <begin position="1"/>
        <end position="43"/>
    </location>
</feature>
<reference evidence="2 3" key="1">
    <citation type="journal article" date="2014" name="Am. J. Bot.">
        <title>Genome assembly and annotation for red clover (Trifolium pratense; Fabaceae).</title>
        <authorList>
            <person name="Istvanek J."/>
            <person name="Jaros M."/>
            <person name="Krenek A."/>
            <person name="Repkova J."/>
        </authorList>
    </citation>
    <scope>NUCLEOTIDE SEQUENCE [LARGE SCALE GENOMIC DNA]</scope>
    <source>
        <strain evidence="3">cv. Tatra</strain>
        <tissue evidence="2">Young leaves</tissue>
    </source>
</reference>
<accession>A0A2K3KMR1</accession>
<evidence type="ECO:0000313" key="3">
    <source>
        <dbReference type="Proteomes" id="UP000236291"/>
    </source>
</evidence>
<dbReference type="AlphaFoldDB" id="A0A2K3KMR1"/>
<proteinExistence type="predicted"/>
<dbReference type="EMBL" id="ASHM01210954">
    <property type="protein sequence ID" value="PNX67523.1"/>
    <property type="molecule type" value="Genomic_DNA"/>
</dbReference>
<reference evidence="2 3" key="2">
    <citation type="journal article" date="2017" name="Front. Plant Sci.">
        <title>Gene Classification and Mining of Molecular Markers Useful in Red Clover (Trifolium pratense) Breeding.</title>
        <authorList>
            <person name="Istvanek J."/>
            <person name="Dluhosova J."/>
            <person name="Dluhos P."/>
            <person name="Patkova L."/>
            <person name="Nedelnik J."/>
            <person name="Repkova J."/>
        </authorList>
    </citation>
    <scope>NUCLEOTIDE SEQUENCE [LARGE SCALE GENOMIC DNA]</scope>
    <source>
        <strain evidence="3">cv. Tatra</strain>
        <tissue evidence="2">Young leaves</tissue>
    </source>
</reference>
<protein>
    <submittedName>
        <fullName evidence="2">Uncharacterized protein</fullName>
    </submittedName>
</protein>